<evidence type="ECO:0000313" key="3">
    <source>
        <dbReference type="Proteomes" id="UP000653411"/>
    </source>
</evidence>
<feature type="compositionally biased region" description="Basic and acidic residues" evidence="1">
    <location>
        <begin position="348"/>
        <end position="368"/>
    </location>
</feature>
<comment type="caution">
    <text evidence="2">The sequence shown here is derived from an EMBL/GenBank/DDBJ whole genome shotgun (WGS) entry which is preliminary data.</text>
</comment>
<dbReference type="PANTHER" id="PTHR10091">
    <property type="entry name" value="ALDOSE-1-EPIMERASE"/>
    <property type="match status" value="1"/>
</dbReference>
<dbReference type="Proteomes" id="UP000653411">
    <property type="component" value="Unassembled WGS sequence"/>
</dbReference>
<dbReference type="PANTHER" id="PTHR10091:SF0">
    <property type="entry name" value="GALACTOSE MUTAROTASE"/>
    <property type="match status" value="1"/>
</dbReference>
<dbReference type="GO" id="GO:0004034">
    <property type="term" value="F:aldose 1-epimerase activity"/>
    <property type="evidence" value="ECO:0007669"/>
    <property type="project" value="TreeGrafter"/>
</dbReference>
<dbReference type="EMBL" id="BMML01000029">
    <property type="protein sequence ID" value="GGN38976.1"/>
    <property type="molecule type" value="Genomic_DNA"/>
</dbReference>
<protein>
    <submittedName>
        <fullName evidence="2">Aldose epimerase</fullName>
    </submittedName>
</protein>
<dbReference type="GO" id="GO:0030246">
    <property type="term" value="F:carbohydrate binding"/>
    <property type="evidence" value="ECO:0007669"/>
    <property type="project" value="InterPro"/>
</dbReference>
<dbReference type="SUPFAM" id="SSF74650">
    <property type="entry name" value="Galactose mutarotase-like"/>
    <property type="match status" value="1"/>
</dbReference>
<reference evidence="2" key="1">
    <citation type="journal article" date="2014" name="Int. J. Syst. Evol. Microbiol.">
        <title>Complete genome sequence of Corynebacterium casei LMG S-19264T (=DSM 44701T), isolated from a smear-ripened cheese.</title>
        <authorList>
            <consortium name="US DOE Joint Genome Institute (JGI-PGF)"/>
            <person name="Walter F."/>
            <person name="Albersmeier A."/>
            <person name="Kalinowski J."/>
            <person name="Ruckert C."/>
        </authorList>
    </citation>
    <scope>NUCLEOTIDE SEQUENCE</scope>
    <source>
        <strain evidence="2">CGMCC 4.7110</strain>
    </source>
</reference>
<dbReference type="GO" id="GO:0006006">
    <property type="term" value="P:glucose metabolic process"/>
    <property type="evidence" value="ECO:0007669"/>
    <property type="project" value="TreeGrafter"/>
</dbReference>
<sequence>MTAEYRITESRLGGEPTLVVSAPDDSAQAVLALRGATLLSWQVGSEPTGKPTELTDGYRDEKELLSQDGVRAGLLAPFPNRVADARYHYDGHDHDLLPGHHGDRLIYHGFARQAPFELAHATTTPDSARLLLQTASIRPGTYPGYPFAIDLTVEYTLSADELSITIRATNVGDTTAPYAAGWHPYFTLSCPVDDLTLHIPAHTLIRTNASLIPLPGEDARIPLDDRPAMDFRMPRRLGHTVIDACYADLTPGPDGRIETILTDPATGEELRVWQHSGYLHVFTGDTLARDRRASIALEPVETMTDAFNRPEHTAALALEPGRSRAFAFGVRYAAPEAPGAGGELQGQGDDRGRHPLADHEVGPVRQDS</sequence>
<feature type="region of interest" description="Disordered" evidence="1">
    <location>
        <begin position="336"/>
        <end position="368"/>
    </location>
</feature>
<accession>A0A917XN31</accession>
<organism evidence="2 3">
    <name type="scientific">Streptomyces fuscichromogenes</name>
    <dbReference type="NCBI Taxonomy" id="1324013"/>
    <lineage>
        <taxon>Bacteria</taxon>
        <taxon>Bacillati</taxon>
        <taxon>Actinomycetota</taxon>
        <taxon>Actinomycetes</taxon>
        <taxon>Kitasatosporales</taxon>
        <taxon>Streptomycetaceae</taxon>
        <taxon>Streptomyces</taxon>
    </lineage>
</organism>
<dbReference type="Gene3D" id="2.70.98.10">
    <property type="match status" value="1"/>
</dbReference>
<reference evidence="2" key="2">
    <citation type="submission" date="2020-09" db="EMBL/GenBank/DDBJ databases">
        <authorList>
            <person name="Sun Q."/>
            <person name="Zhou Y."/>
        </authorList>
    </citation>
    <scope>NUCLEOTIDE SEQUENCE</scope>
    <source>
        <strain evidence="2">CGMCC 4.7110</strain>
    </source>
</reference>
<dbReference type="AlphaFoldDB" id="A0A917XN31"/>
<dbReference type="Pfam" id="PF01263">
    <property type="entry name" value="Aldose_epim"/>
    <property type="match status" value="1"/>
</dbReference>
<dbReference type="InterPro" id="IPR011013">
    <property type="entry name" value="Gal_mutarotase_sf_dom"/>
</dbReference>
<dbReference type="RefSeq" id="WP_189268294.1">
    <property type="nucleotide sequence ID" value="NZ_BMML01000029.1"/>
</dbReference>
<keyword evidence="3" id="KW-1185">Reference proteome</keyword>
<dbReference type="InterPro" id="IPR014718">
    <property type="entry name" value="GH-type_carb-bd"/>
</dbReference>
<dbReference type="GO" id="GO:0033499">
    <property type="term" value="P:galactose catabolic process via UDP-galactose, Leloir pathway"/>
    <property type="evidence" value="ECO:0007669"/>
    <property type="project" value="TreeGrafter"/>
</dbReference>
<evidence type="ECO:0000313" key="2">
    <source>
        <dbReference type="EMBL" id="GGN38976.1"/>
    </source>
</evidence>
<evidence type="ECO:0000256" key="1">
    <source>
        <dbReference type="SAM" id="MobiDB-lite"/>
    </source>
</evidence>
<gene>
    <name evidence="2" type="ORF">GCM10011578_084990</name>
</gene>
<name>A0A917XN31_9ACTN</name>
<proteinExistence type="predicted"/>
<dbReference type="InterPro" id="IPR008183">
    <property type="entry name" value="Aldose_1/G6P_1-epimerase"/>
</dbReference>